<evidence type="ECO:0000256" key="1">
    <source>
        <dbReference type="ARBA" id="ARBA00004453"/>
    </source>
</evidence>
<dbReference type="SMART" id="SM00528">
    <property type="entry name" value="HNS"/>
    <property type="match status" value="1"/>
</dbReference>
<dbReference type="SUPFAM" id="SSF81273">
    <property type="entry name" value="H-NS histone-like proteins"/>
    <property type="match status" value="1"/>
</dbReference>
<comment type="caution">
    <text evidence="6">The sequence shown here is derived from an EMBL/GenBank/DDBJ whole genome shotgun (WGS) entry which is preliminary data.</text>
</comment>
<dbReference type="Gene3D" id="4.10.430.10">
    <property type="entry name" value="Histone-like protein H-NS, C-terminal domain"/>
    <property type="match status" value="1"/>
</dbReference>
<feature type="domain" description="DNA-binding protein H-NS-like C-terminal" evidence="5">
    <location>
        <begin position="73"/>
        <end position="118"/>
    </location>
</feature>
<keyword evidence="7" id="KW-1185">Reference proteome</keyword>
<dbReference type="EMBL" id="QGTJ01000007">
    <property type="protein sequence ID" value="PWV60461.1"/>
    <property type="molecule type" value="Genomic_DNA"/>
</dbReference>
<proteinExistence type="inferred from homology"/>
<dbReference type="GO" id="GO:0000976">
    <property type="term" value="F:transcription cis-regulatory region binding"/>
    <property type="evidence" value="ECO:0007669"/>
    <property type="project" value="TreeGrafter"/>
</dbReference>
<organism evidence="6 7">
    <name type="scientific">Plasticicumulans acidivorans</name>
    <dbReference type="NCBI Taxonomy" id="886464"/>
    <lineage>
        <taxon>Bacteria</taxon>
        <taxon>Pseudomonadati</taxon>
        <taxon>Pseudomonadota</taxon>
        <taxon>Gammaproteobacteria</taxon>
        <taxon>Candidatus Competibacteraceae</taxon>
        <taxon>Plasticicumulans</taxon>
    </lineage>
</organism>
<dbReference type="GO" id="GO:0032993">
    <property type="term" value="C:protein-DNA complex"/>
    <property type="evidence" value="ECO:0007669"/>
    <property type="project" value="TreeGrafter"/>
</dbReference>
<keyword evidence="3" id="KW-0963">Cytoplasm</keyword>
<dbReference type="PANTHER" id="PTHR38097">
    <property type="match status" value="1"/>
</dbReference>
<dbReference type="PANTHER" id="PTHR38097:SF2">
    <property type="entry name" value="DNA-BINDING PROTEIN STPA"/>
    <property type="match status" value="1"/>
</dbReference>
<reference evidence="6 7" key="1">
    <citation type="submission" date="2018-05" db="EMBL/GenBank/DDBJ databases">
        <title>Genomic Encyclopedia of Type Strains, Phase IV (KMG-IV): sequencing the most valuable type-strain genomes for metagenomic binning, comparative biology and taxonomic classification.</title>
        <authorList>
            <person name="Goeker M."/>
        </authorList>
    </citation>
    <scope>NUCLEOTIDE SEQUENCE [LARGE SCALE GENOMIC DNA]</scope>
    <source>
        <strain evidence="6 7">DSM 23606</strain>
    </source>
</reference>
<dbReference type="OrthoDB" id="5297879at2"/>
<dbReference type="GO" id="GO:0005829">
    <property type="term" value="C:cytosol"/>
    <property type="evidence" value="ECO:0007669"/>
    <property type="project" value="TreeGrafter"/>
</dbReference>
<keyword evidence="4 6" id="KW-0238">DNA-binding</keyword>
<dbReference type="RefSeq" id="WP_110018955.1">
    <property type="nucleotide sequence ID" value="NZ_QGTJ01000007.1"/>
</dbReference>
<dbReference type="GO" id="GO:0001217">
    <property type="term" value="F:DNA-binding transcription repressor activity"/>
    <property type="evidence" value="ECO:0007669"/>
    <property type="project" value="TreeGrafter"/>
</dbReference>
<evidence type="ECO:0000259" key="5">
    <source>
        <dbReference type="SMART" id="SM00528"/>
    </source>
</evidence>
<gene>
    <name evidence="6" type="ORF">C7443_10722</name>
</gene>
<evidence type="ECO:0000313" key="6">
    <source>
        <dbReference type="EMBL" id="PWV60461.1"/>
    </source>
</evidence>
<dbReference type="GO" id="GO:0009295">
    <property type="term" value="C:nucleoid"/>
    <property type="evidence" value="ECO:0007669"/>
    <property type="project" value="UniProtKB-SubCell"/>
</dbReference>
<comment type="subcellular location">
    <subcellularLocation>
        <location evidence="1">Cytoplasm</location>
        <location evidence="1">Nucleoid</location>
    </subcellularLocation>
</comment>
<dbReference type="InterPro" id="IPR027444">
    <property type="entry name" value="H-NS_C_dom"/>
</dbReference>
<dbReference type="GO" id="GO:0003680">
    <property type="term" value="F:minor groove of adenine-thymine-rich DNA binding"/>
    <property type="evidence" value="ECO:0007669"/>
    <property type="project" value="TreeGrafter"/>
</dbReference>
<sequence length="120" mass="13664">MSARFEDIDVSTFSLEQLQALMEMARKEIDQKEQSRLVEVRAQIENLASSVGRSVEELLQLAPEGKRKRGPKPNTTGEKIVKFRNTENFEQTWSGRGKRPRWLQEALEQGAQLSDFAVSA</sequence>
<evidence type="ECO:0000256" key="4">
    <source>
        <dbReference type="ARBA" id="ARBA00023125"/>
    </source>
</evidence>
<dbReference type="Pfam" id="PF00816">
    <property type="entry name" value="Histone_HNS"/>
    <property type="match status" value="1"/>
</dbReference>
<comment type="similarity">
    <text evidence="2">Belongs to the histone-like protein H-NS family.</text>
</comment>
<dbReference type="Proteomes" id="UP000246569">
    <property type="component" value="Unassembled WGS sequence"/>
</dbReference>
<protein>
    <submittedName>
        <fullName evidence="6">DNA-binding protein H-NS</fullName>
    </submittedName>
</protein>
<evidence type="ECO:0000256" key="3">
    <source>
        <dbReference type="ARBA" id="ARBA00022490"/>
    </source>
</evidence>
<evidence type="ECO:0000313" key="7">
    <source>
        <dbReference type="Proteomes" id="UP000246569"/>
    </source>
</evidence>
<accession>A0A317MY64</accession>
<dbReference type="GO" id="GO:0003681">
    <property type="term" value="F:bent DNA binding"/>
    <property type="evidence" value="ECO:0007669"/>
    <property type="project" value="TreeGrafter"/>
</dbReference>
<dbReference type="InterPro" id="IPR037150">
    <property type="entry name" value="H-NS_C_dom_sf"/>
</dbReference>
<name>A0A317MY64_9GAMM</name>
<evidence type="ECO:0000256" key="2">
    <source>
        <dbReference type="ARBA" id="ARBA00010610"/>
    </source>
</evidence>
<dbReference type="AlphaFoldDB" id="A0A317MY64"/>